<protein>
    <submittedName>
        <fullName evidence="1">Uncharacterized protein</fullName>
    </submittedName>
</protein>
<dbReference type="EMBL" id="JACMSC010000018">
    <property type="protein sequence ID" value="KAG6476604.1"/>
    <property type="molecule type" value="Genomic_DNA"/>
</dbReference>
<dbReference type="AlphaFoldDB" id="A0A8J5EXL4"/>
<name>A0A8J5EXL4_ZINOF</name>
<evidence type="ECO:0000313" key="1">
    <source>
        <dbReference type="EMBL" id="KAG6476604.1"/>
    </source>
</evidence>
<keyword evidence="2" id="KW-1185">Reference proteome</keyword>
<organism evidence="1 2">
    <name type="scientific">Zingiber officinale</name>
    <name type="common">Ginger</name>
    <name type="synonym">Amomum zingiber</name>
    <dbReference type="NCBI Taxonomy" id="94328"/>
    <lineage>
        <taxon>Eukaryota</taxon>
        <taxon>Viridiplantae</taxon>
        <taxon>Streptophyta</taxon>
        <taxon>Embryophyta</taxon>
        <taxon>Tracheophyta</taxon>
        <taxon>Spermatophyta</taxon>
        <taxon>Magnoliopsida</taxon>
        <taxon>Liliopsida</taxon>
        <taxon>Zingiberales</taxon>
        <taxon>Zingiberaceae</taxon>
        <taxon>Zingiber</taxon>
    </lineage>
</organism>
<evidence type="ECO:0000313" key="2">
    <source>
        <dbReference type="Proteomes" id="UP000734854"/>
    </source>
</evidence>
<sequence>MAHGSATTGLLIAFIIEHGNCRWQLGWAVVGQLGLTCCRVGEMLFDEYQGDEEIRFLFLRCHHQELERPVVLQYKYETDTVSVPEKDEILY</sequence>
<comment type="caution">
    <text evidence="1">The sequence shown here is derived from an EMBL/GenBank/DDBJ whole genome shotgun (WGS) entry which is preliminary data.</text>
</comment>
<reference evidence="1 2" key="1">
    <citation type="submission" date="2020-08" db="EMBL/GenBank/DDBJ databases">
        <title>Plant Genome Project.</title>
        <authorList>
            <person name="Zhang R.-G."/>
        </authorList>
    </citation>
    <scope>NUCLEOTIDE SEQUENCE [LARGE SCALE GENOMIC DNA]</scope>
    <source>
        <tissue evidence="1">Rhizome</tissue>
    </source>
</reference>
<gene>
    <name evidence="1" type="ORF">ZIOFF_065849</name>
</gene>
<proteinExistence type="predicted"/>
<accession>A0A8J5EXL4</accession>
<dbReference type="Proteomes" id="UP000734854">
    <property type="component" value="Unassembled WGS sequence"/>
</dbReference>